<comment type="caution">
    <text evidence="3">The sequence shown here is derived from an EMBL/GenBank/DDBJ whole genome shotgun (WGS) entry which is preliminary data.</text>
</comment>
<evidence type="ECO:0000313" key="3">
    <source>
        <dbReference type="EMBL" id="KWV60559.1"/>
    </source>
</evidence>
<dbReference type="PANTHER" id="PTHR13847">
    <property type="entry name" value="SARCOSINE DEHYDROGENASE-RELATED"/>
    <property type="match status" value="1"/>
</dbReference>
<evidence type="ECO:0000256" key="1">
    <source>
        <dbReference type="ARBA" id="ARBA00023002"/>
    </source>
</evidence>
<dbReference type="GO" id="GO:0005737">
    <property type="term" value="C:cytoplasm"/>
    <property type="evidence" value="ECO:0007669"/>
    <property type="project" value="TreeGrafter"/>
</dbReference>
<dbReference type="Gene3D" id="3.50.50.60">
    <property type="entry name" value="FAD/NAD(P)-binding domain"/>
    <property type="match status" value="1"/>
</dbReference>
<protein>
    <submittedName>
        <fullName evidence="3">FAD-dependent oxidoreductase</fullName>
    </submittedName>
</protein>
<name>A0A120FRS9_9BRAD</name>
<dbReference type="Proteomes" id="UP000057737">
    <property type="component" value="Unassembled WGS sequence"/>
</dbReference>
<dbReference type="InterPro" id="IPR036188">
    <property type="entry name" value="FAD/NAD-bd_sf"/>
</dbReference>
<dbReference type="SUPFAM" id="SSF51905">
    <property type="entry name" value="FAD/NAD(P)-binding domain"/>
    <property type="match status" value="1"/>
</dbReference>
<proteinExistence type="predicted"/>
<evidence type="ECO:0000259" key="2">
    <source>
        <dbReference type="Pfam" id="PF01266"/>
    </source>
</evidence>
<feature type="domain" description="FAD dependent oxidoreductase" evidence="2">
    <location>
        <begin position="6"/>
        <end position="362"/>
    </location>
</feature>
<dbReference type="RefSeq" id="WP_066499889.1">
    <property type="nucleotide sequence ID" value="NZ_LNCU01000014.1"/>
</dbReference>
<keyword evidence="4" id="KW-1185">Reference proteome</keyword>
<dbReference type="Gene3D" id="3.30.9.10">
    <property type="entry name" value="D-Amino Acid Oxidase, subunit A, domain 2"/>
    <property type="match status" value="1"/>
</dbReference>
<reference evidence="3 4" key="1">
    <citation type="submission" date="2015-11" db="EMBL/GenBank/DDBJ databases">
        <title>Draft Genome Sequence of the Strain BR 10303 (Bradyrhizobium sp.) isolated from nodules of Centrolobium paraense.</title>
        <authorList>
            <person name="Zelli J.E."/>
            <person name="Simoes-Araujo J.L."/>
            <person name="Barauna A.C."/>
            <person name="Silva K."/>
        </authorList>
    </citation>
    <scope>NUCLEOTIDE SEQUENCE [LARGE SCALE GENOMIC DNA]</scope>
    <source>
        <strain evidence="3 4">BR 10303</strain>
    </source>
</reference>
<dbReference type="GO" id="GO:0016491">
    <property type="term" value="F:oxidoreductase activity"/>
    <property type="evidence" value="ECO:0007669"/>
    <property type="project" value="UniProtKB-KW"/>
</dbReference>
<evidence type="ECO:0000313" key="4">
    <source>
        <dbReference type="Proteomes" id="UP000057737"/>
    </source>
</evidence>
<keyword evidence="1" id="KW-0560">Oxidoreductase</keyword>
<organism evidence="3 4">
    <name type="scientific">Bradyrhizobium macuxiense</name>
    <dbReference type="NCBI Taxonomy" id="1755647"/>
    <lineage>
        <taxon>Bacteria</taxon>
        <taxon>Pseudomonadati</taxon>
        <taxon>Pseudomonadota</taxon>
        <taxon>Alphaproteobacteria</taxon>
        <taxon>Hyphomicrobiales</taxon>
        <taxon>Nitrobacteraceae</taxon>
        <taxon>Bradyrhizobium</taxon>
    </lineage>
</organism>
<dbReference type="SUPFAM" id="SSF54373">
    <property type="entry name" value="FAD-linked reductases, C-terminal domain"/>
    <property type="match status" value="1"/>
</dbReference>
<accession>A0A120FRS9</accession>
<dbReference type="OrthoDB" id="9804379at2"/>
<gene>
    <name evidence="3" type="ORF">AS156_27980</name>
</gene>
<dbReference type="EMBL" id="LNCU01000014">
    <property type="protein sequence ID" value="KWV60559.1"/>
    <property type="molecule type" value="Genomic_DNA"/>
</dbReference>
<dbReference type="PANTHER" id="PTHR13847:SF287">
    <property type="entry name" value="FAD-DEPENDENT OXIDOREDUCTASE DOMAIN-CONTAINING PROTEIN 1"/>
    <property type="match status" value="1"/>
</dbReference>
<dbReference type="Pfam" id="PF01266">
    <property type="entry name" value="DAO"/>
    <property type="match status" value="1"/>
</dbReference>
<sequence>MISKADVVVIGSGGLGAATAYYLSKHGGLSVALVDKHEIGSQTSPRAAGMVSCARKGDLMIDLIKDACRKIETFTAETGQPLDWVHSGSLKIARRPQDAEVIKDDFERGRRMGLDVELISPEQANRLNPFLETTGVVAAMRIGDDRYFDPAQVAVGFARAAAAQGVTLLPKTHVRAVNIIGGTVIGVTTASGIIESPVVVDAAGAWTRQVAEASGIRVPLVPTRQQLIVTEPLDGARADLPMIRIMDAAVYARPCQGGFLWGVYEETPRFFDMQSLGTDFDVKDMPLDIGVLHAAADEVKDQLPFLQTAKVREFRGGIPTMTADGHHILGPAAGTTGFYFASGCNVAGLSISPAVGEALAAWIVDGQPPIDLSPMSVTRFKDRSWSEARLQSDAAWQYRHFYGAV</sequence>
<dbReference type="AlphaFoldDB" id="A0A120FRS9"/>
<dbReference type="InterPro" id="IPR006076">
    <property type="entry name" value="FAD-dep_OxRdtase"/>
</dbReference>